<dbReference type="Gene3D" id="3.40.50.150">
    <property type="entry name" value="Vaccinia Virus protein VP39"/>
    <property type="match status" value="1"/>
</dbReference>
<feature type="binding site" evidence="5">
    <location>
        <position position="12"/>
    </location>
    <ligand>
        <name>S-adenosyl-L-methionine</name>
        <dbReference type="ChEBI" id="CHEBI:59789"/>
    </ligand>
</feature>
<dbReference type="SMART" id="SM00650">
    <property type="entry name" value="rADc"/>
    <property type="match status" value="1"/>
</dbReference>
<evidence type="ECO:0000256" key="4">
    <source>
        <dbReference type="ARBA" id="ARBA00022884"/>
    </source>
</evidence>
<dbReference type="GO" id="GO:0032259">
    <property type="term" value="P:methylation"/>
    <property type="evidence" value="ECO:0007669"/>
    <property type="project" value="UniProtKB-KW"/>
</dbReference>
<dbReference type="Pfam" id="PF00398">
    <property type="entry name" value="RrnaAD"/>
    <property type="match status" value="1"/>
</dbReference>
<comment type="similarity">
    <text evidence="5">Belongs to the class I-like SAM-binding methyltransferase superfamily. rRNA adenine N(6)-methyltransferase family.</text>
</comment>
<reference evidence="8" key="1">
    <citation type="journal article" date="2019" name="Int. J. Syst. Evol. Microbiol.">
        <title>The Global Catalogue of Microorganisms (GCM) 10K type strain sequencing project: providing services to taxonomists for standard genome sequencing and annotation.</title>
        <authorList>
            <consortium name="The Broad Institute Genomics Platform"/>
            <consortium name="The Broad Institute Genome Sequencing Center for Infectious Disease"/>
            <person name="Wu L."/>
            <person name="Ma J."/>
        </authorList>
    </citation>
    <scope>NUCLEOTIDE SEQUENCE [LARGE SCALE GENOMIC DNA]</scope>
    <source>
        <strain evidence="8">IBRC-M 10908</strain>
    </source>
</reference>
<keyword evidence="1 5" id="KW-0489">Methyltransferase</keyword>
<feature type="binding site" evidence="5">
    <location>
        <position position="83"/>
    </location>
    <ligand>
        <name>S-adenosyl-L-methionine</name>
        <dbReference type="ChEBI" id="CHEBI:59789"/>
    </ligand>
</feature>
<evidence type="ECO:0000256" key="2">
    <source>
        <dbReference type="ARBA" id="ARBA00022679"/>
    </source>
</evidence>
<dbReference type="Gene3D" id="1.10.8.100">
    <property type="entry name" value="Ribosomal RNA adenine dimethylase-like, domain 2"/>
    <property type="match status" value="1"/>
</dbReference>
<dbReference type="InterPro" id="IPR023165">
    <property type="entry name" value="rRNA_Ade_diMease-like_C"/>
</dbReference>
<dbReference type="InterPro" id="IPR020598">
    <property type="entry name" value="rRNA_Ade_methylase_Trfase_N"/>
</dbReference>
<accession>A0ABV8TVC8</accession>
<feature type="binding site" evidence="5">
    <location>
        <position position="58"/>
    </location>
    <ligand>
        <name>S-adenosyl-L-methionine</name>
        <dbReference type="ChEBI" id="CHEBI:59789"/>
    </ligand>
</feature>
<gene>
    <name evidence="7" type="primary">erm</name>
    <name evidence="7" type="ORF">ACFPET_05075</name>
</gene>
<feature type="domain" description="Ribosomal RNA adenine methylase transferase N-terminal" evidence="6">
    <location>
        <begin position="17"/>
        <end position="181"/>
    </location>
</feature>
<evidence type="ECO:0000313" key="7">
    <source>
        <dbReference type="EMBL" id="MFC4334567.1"/>
    </source>
</evidence>
<protein>
    <submittedName>
        <fullName evidence="7">23S ribosomal RNA methyltransferase Erm</fullName>
    </submittedName>
</protein>
<keyword evidence="8" id="KW-1185">Reference proteome</keyword>
<dbReference type="PANTHER" id="PTHR11727:SF7">
    <property type="entry name" value="DIMETHYLADENOSINE TRANSFERASE-RELATED"/>
    <property type="match status" value="1"/>
</dbReference>
<dbReference type="GO" id="GO:0008168">
    <property type="term" value="F:methyltransferase activity"/>
    <property type="evidence" value="ECO:0007669"/>
    <property type="project" value="UniProtKB-KW"/>
</dbReference>
<evidence type="ECO:0000256" key="5">
    <source>
        <dbReference type="PROSITE-ProRule" id="PRU01026"/>
    </source>
</evidence>
<proteinExistence type="inferred from homology"/>
<dbReference type="PROSITE" id="PS51689">
    <property type="entry name" value="SAM_RNA_A_N6_MT"/>
    <property type="match status" value="1"/>
</dbReference>
<dbReference type="Proteomes" id="UP001595823">
    <property type="component" value="Unassembled WGS sequence"/>
</dbReference>
<evidence type="ECO:0000256" key="1">
    <source>
        <dbReference type="ARBA" id="ARBA00022603"/>
    </source>
</evidence>
<organism evidence="7 8">
    <name type="scientific">Salininema proteolyticum</name>
    <dbReference type="NCBI Taxonomy" id="1607685"/>
    <lineage>
        <taxon>Bacteria</taxon>
        <taxon>Bacillati</taxon>
        <taxon>Actinomycetota</taxon>
        <taxon>Actinomycetes</taxon>
        <taxon>Glycomycetales</taxon>
        <taxon>Glycomycetaceae</taxon>
        <taxon>Salininema</taxon>
    </lineage>
</organism>
<comment type="caution">
    <text evidence="7">The sequence shown here is derived from an EMBL/GenBank/DDBJ whole genome shotgun (WGS) entry which is preliminary data.</text>
</comment>
<dbReference type="RefSeq" id="WP_380618384.1">
    <property type="nucleotide sequence ID" value="NZ_JBHSDK010000007.1"/>
</dbReference>
<keyword evidence="3 5" id="KW-0949">S-adenosyl-L-methionine</keyword>
<evidence type="ECO:0000256" key="3">
    <source>
        <dbReference type="ARBA" id="ARBA00022691"/>
    </source>
</evidence>
<dbReference type="PANTHER" id="PTHR11727">
    <property type="entry name" value="DIMETHYLADENOSINE TRANSFERASE"/>
    <property type="match status" value="1"/>
</dbReference>
<dbReference type="InterPro" id="IPR029063">
    <property type="entry name" value="SAM-dependent_MTases_sf"/>
</dbReference>
<dbReference type="InterPro" id="IPR001737">
    <property type="entry name" value="KsgA/Erm"/>
</dbReference>
<name>A0ABV8TVC8_9ACTN</name>
<evidence type="ECO:0000313" key="8">
    <source>
        <dbReference type="Proteomes" id="UP001595823"/>
    </source>
</evidence>
<keyword evidence="4 5" id="KW-0694">RNA-binding</keyword>
<dbReference type="PROSITE" id="PS01131">
    <property type="entry name" value="RRNA_A_DIMETH"/>
    <property type="match status" value="1"/>
</dbReference>
<dbReference type="InterPro" id="IPR020596">
    <property type="entry name" value="rRNA_Ade_Mease_Trfase_CS"/>
</dbReference>
<dbReference type="SUPFAM" id="SSF53335">
    <property type="entry name" value="S-adenosyl-L-methionine-dependent methyltransferases"/>
    <property type="match status" value="1"/>
</dbReference>
<keyword evidence="2 5" id="KW-0808">Transferase</keyword>
<feature type="binding site" evidence="5">
    <location>
        <position position="99"/>
    </location>
    <ligand>
        <name>S-adenosyl-L-methionine</name>
        <dbReference type="ChEBI" id="CHEBI:59789"/>
    </ligand>
</feature>
<dbReference type="EMBL" id="JBHSDK010000007">
    <property type="protein sequence ID" value="MFC4334567.1"/>
    <property type="molecule type" value="Genomic_DNA"/>
</dbReference>
<dbReference type="NCBIfam" id="NF000499">
    <property type="entry name" value="Erm23S_rRNA_broad"/>
    <property type="match status" value="1"/>
</dbReference>
<evidence type="ECO:0000259" key="6">
    <source>
        <dbReference type="SMART" id="SM00650"/>
    </source>
</evidence>
<sequence>MNDRRALGQNFLVDNRHIHRFVRAAGIAGTDLVWEIGPGRGALTGPLLKRAARVEAFEIDLNLARKLRDRFRAVAHFTCRPGDFRDAAPPRRPFRVVANVPYAITTDVVRWCVEARTLRDATLLTQLEFARKQSGGYGRWTKLAVLSYPDVEMTFHGRVPRSAFRPRPRVDGGILRLRRHERPLLPGGMRRFYRDLVATGFEGRGGSLYASLKRGGGQVDRAFDAAGIPRAALVGEVAPEQWITLAKSLAR</sequence>
<feature type="binding site" evidence="5">
    <location>
        <position position="10"/>
    </location>
    <ligand>
        <name>S-adenosyl-L-methionine</name>
        <dbReference type="ChEBI" id="CHEBI:59789"/>
    </ligand>
</feature>
<feature type="binding site" evidence="5">
    <location>
        <position position="37"/>
    </location>
    <ligand>
        <name>S-adenosyl-L-methionine</name>
        <dbReference type="ChEBI" id="CHEBI:59789"/>
    </ligand>
</feature>